<sequence length="322" mass="33622">REVRGAYARRQEIDHMGRDAFSATTWPRTAVGSGATGAEPLGQAAMPGGGSLVAAVRPAGAKEDEWQIEVLELERGTLRTIDPARLGSGQDAMKSSRLAALCVFGTKAVVVERNGQTRVLELGLEALAEQRRQWRSMVGTEAEETLELRIEGEDFEDGEEDEGEAGENEDNGGEDDEEQETEESLEAEEVEVIGAATSELSSAWSSLSSSAASRDGKAQREFANAEVRAQVAAEALFGVRRETLGKRLGSVDSGLAPGLRQLLEASASSDAKSSLAGAADAAAAELQQARNNGLPVSQQQGAGQGSGAEGQAAAQLAVANAL</sequence>
<feature type="compositionally biased region" description="Acidic residues" evidence="1">
    <location>
        <begin position="153"/>
        <end position="187"/>
    </location>
</feature>
<comment type="caution">
    <text evidence="2">The sequence shown here is derived from an EMBL/GenBank/DDBJ whole genome shotgun (WGS) entry which is preliminary data.</text>
</comment>
<dbReference type="Proteomes" id="UP000626109">
    <property type="component" value="Unassembled WGS sequence"/>
</dbReference>
<name>A0A813J433_POLGL</name>
<dbReference type="EMBL" id="CAJNNW010019547">
    <property type="protein sequence ID" value="CAE8664730.1"/>
    <property type="molecule type" value="Genomic_DNA"/>
</dbReference>
<evidence type="ECO:0000313" key="2">
    <source>
        <dbReference type="EMBL" id="CAE8664730.1"/>
    </source>
</evidence>
<evidence type="ECO:0000256" key="1">
    <source>
        <dbReference type="SAM" id="MobiDB-lite"/>
    </source>
</evidence>
<feature type="non-terminal residue" evidence="2">
    <location>
        <position position="1"/>
    </location>
</feature>
<gene>
    <name evidence="2" type="ORF">PGLA2088_LOCUS15701</name>
</gene>
<organism evidence="2 3">
    <name type="scientific">Polarella glacialis</name>
    <name type="common">Dinoflagellate</name>
    <dbReference type="NCBI Taxonomy" id="89957"/>
    <lineage>
        <taxon>Eukaryota</taxon>
        <taxon>Sar</taxon>
        <taxon>Alveolata</taxon>
        <taxon>Dinophyceae</taxon>
        <taxon>Suessiales</taxon>
        <taxon>Suessiaceae</taxon>
        <taxon>Polarella</taxon>
    </lineage>
</organism>
<feature type="region of interest" description="Disordered" evidence="1">
    <location>
        <begin position="143"/>
        <end position="187"/>
    </location>
</feature>
<feature type="non-terminal residue" evidence="2">
    <location>
        <position position="322"/>
    </location>
</feature>
<accession>A0A813J433</accession>
<protein>
    <submittedName>
        <fullName evidence="2">Uncharacterized protein</fullName>
    </submittedName>
</protein>
<reference evidence="2" key="1">
    <citation type="submission" date="2021-02" db="EMBL/GenBank/DDBJ databases">
        <authorList>
            <person name="Dougan E. K."/>
            <person name="Rhodes N."/>
            <person name="Thang M."/>
            <person name="Chan C."/>
        </authorList>
    </citation>
    <scope>NUCLEOTIDE SEQUENCE</scope>
</reference>
<proteinExistence type="predicted"/>
<dbReference type="AlphaFoldDB" id="A0A813J433"/>
<feature type="region of interest" description="Disordered" evidence="1">
    <location>
        <begin position="284"/>
        <end position="310"/>
    </location>
</feature>
<evidence type="ECO:0000313" key="3">
    <source>
        <dbReference type="Proteomes" id="UP000626109"/>
    </source>
</evidence>